<keyword evidence="4" id="KW-1185">Reference proteome</keyword>
<dbReference type="CDD" id="cd01465">
    <property type="entry name" value="vWA_subgroup"/>
    <property type="match status" value="1"/>
</dbReference>
<dbReference type="InterPro" id="IPR022156">
    <property type="entry name" value="Uncharacterised_YfbK_N"/>
</dbReference>
<dbReference type="PANTHER" id="PTHR10579:SF43">
    <property type="entry name" value="ZINC FINGER (C3HC4-TYPE RING FINGER) FAMILY PROTEIN"/>
    <property type="match status" value="1"/>
</dbReference>
<dbReference type="Proteomes" id="UP001315686">
    <property type="component" value="Unassembled WGS sequence"/>
</dbReference>
<protein>
    <submittedName>
        <fullName evidence="3">von Willebrand factor type A domain-containing protein</fullName>
    </submittedName>
</protein>
<evidence type="ECO:0000259" key="2">
    <source>
        <dbReference type="PROSITE" id="PS50234"/>
    </source>
</evidence>
<feature type="region of interest" description="Disordered" evidence="1">
    <location>
        <begin position="1"/>
        <end position="20"/>
    </location>
</feature>
<name>A0AAP2G9S3_9RHOB</name>
<feature type="domain" description="VWFA" evidence="2">
    <location>
        <begin position="346"/>
        <end position="524"/>
    </location>
</feature>
<evidence type="ECO:0000256" key="1">
    <source>
        <dbReference type="SAM" id="MobiDB-lite"/>
    </source>
</evidence>
<dbReference type="InterPro" id="IPR021908">
    <property type="entry name" value="YfbK_C"/>
</dbReference>
<dbReference type="PANTHER" id="PTHR10579">
    <property type="entry name" value="CALCIUM-ACTIVATED CHLORIDE CHANNEL REGULATOR"/>
    <property type="match status" value="1"/>
</dbReference>
<dbReference type="InterPro" id="IPR036465">
    <property type="entry name" value="vWFA_dom_sf"/>
</dbReference>
<dbReference type="Pfam" id="PF12034">
    <property type="entry name" value="YfbK_C"/>
    <property type="match status" value="1"/>
</dbReference>
<comment type="caution">
    <text evidence="3">The sequence shown here is derived from an EMBL/GenBank/DDBJ whole genome shotgun (WGS) entry which is preliminary data.</text>
</comment>
<gene>
    <name evidence="3" type="ORF">IV417_18405</name>
</gene>
<feature type="region of interest" description="Disordered" evidence="1">
    <location>
        <begin position="179"/>
        <end position="233"/>
    </location>
</feature>
<dbReference type="SMART" id="SM00327">
    <property type="entry name" value="VWA"/>
    <property type="match status" value="1"/>
</dbReference>
<dbReference type="Pfam" id="PF12450">
    <property type="entry name" value="vWF_A"/>
    <property type="match status" value="1"/>
</dbReference>
<dbReference type="InterPro" id="IPR002035">
    <property type="entry name" value="VWF_A"/>
</dbReference>
<sequence>MTDPLDDLKTALKGAPAPDSASKAAHLRAAMAEFDGVAQGNADALRQTSEAPGLAGRIGRGISDMFDKLTSKAGLTATSGIVAVAVAAVVFVPGLPGFDQGTGGVTAPEAEVSEFGGTRSAAQAGEAPDLNMSKAAHAESVSEPEVIVAETEDAAPVEEAGGGEGLAAIADLAEAPAVTGRGRPEPLAAPAPRVSAAPKLRNQAPPRDALRGGAPSNTSALRPLPVPPADSIAPAAPETEAFANEAPNPVKVTVEEPVSTFSIDVDTASYTVVRQSIMSGRLPPKEAVRVEEMVNYFPYDYAGPEGEHPFAQNVTVMQTPWNADTQLVHVALQGEMPALEDRPPLNLVFLIDSSGSMNSRDKLPLLKQSLRLMLPELRPEDQVAIVAYAGSSGLILPPTAAGERSTILAALDRISAGGSTAGQAGLQQAYAVAEEMTGEGEVSRVLLATDGDFNVGLQDPDALKEFIAEKRDSGTYLSVLGFGRGNLDDATMQALAQNGNGQAGYIDTLSEARKVLVDQLTGALFPIAGDVKVQVEFNPAEVAEYRLIGYETRALKREDFNNDKVDAGDIGAGHSVTALYEVTPVGSPAILNDPLRYGQAVAASEAGAGELGFLRLRYKEPGEETSQLIETPIASGLGTPDTEVRFSAAIAGFGQLLRGSDYLRDWGYAEAIALATEGRGADAFGYRAEAIQLMRLAEALAK</sequence>
<dbReference type="EMBL" id="JADQAZ010000004">
    <property type="protein sequence ID" value="MBT0959367.1"/>
    <property type="molecule type" value="Genomic_DNA"/>
</dbReference>
<dbReference type="Gene3D" id="3.40.50.410">
    <property type="entry name" value="von Willebrand factor, type A domain"/>
    <property type="match status" value="1"/>
</dbReference>
<dbReference type="RefSeq" id="WP_327795601.1">
    <property type="nucleotide sequence ID" value="NZ_JADQAZ010000004.1"/>
</dbReference>
<dbReference type="PROSITE" id="PS50234">
    <property type="entry name" value="VWFA"/>
    <property type="match status" value="1"/>
</dbReference>
<reference evidence="3 4" key="1">
    <citation type="journal article" date="2021" name="Arch. Microbiol.">
        <title>Harenicola maris gen. nov., sp. nov. isolated from the Sea of Japan shallow sediments.</title>
        <authorList>
            <person name="Romanenko L.A."/>
            <person name="Kurilenko V.V."/>
            <person name="Chernysheva N.Y."/>
            <person name="Tekutyeva L.A."/>
            <person name="Velansky P.V."/>
            <person name="Svetashev V.I."/>
            <person name="Isaeva M.P."/>
        </authorList>
    </citation>
    <scope>NUCLEOTIDE SEQUENCE [LARGE SCALE GENOMIC DNA]</scope>
    <source>
        <strain evidence="3 4">KMM 3653</strain>
    </source>
</reference>
<proteinExistence type="predicted"/>
<evidence type="ECO:0000313" key="4">
    <source>
        <dbReference type="Proteomes" id="UP001315686"/>
    </source>
</evidence>
<dbReference type="SUPFAM" id="SSF53300">
    <property type="entry name" value="vWA-like"/>
    <property type="match status" value="1"/>
</dbReference>
<evidence type="ECO:0000313" key="3">
    <source>
        <dbReference type="EMBL" id="MBT0959367.1"/>
    </source>
</evidence>
<dbReference type="AlphaFoldDB" id="A0AAP2G9S3"/>
<dbReference type="InterPro" id="IPR051266">
    <property type="entry name" value="CLCR"/>
</dbReference>
<accession>A0AAP2G9S3</accession>
<dbReference type="Pfam" id="PF13519">
    <property type="entry name" value="VWA_2"/>
    <property type="match status" value="1"/>
</dbReference>
<organism evidence="3 4">
    <name type="scientific">Harenicola maris</name>
    <dbReference type="NCBI Taxonomy" id="2841044"/>
    <lineage>
        <taxon>Bacteria</taxon>
        <taxon>Pseudomonadati</taxon>
        <taxon>Pseudomonadota</taxon>
        <taxon>Alphaproteobacteria</taxon>
        <taxon>Rhodobacterales</taxon>
        <taxon>Paracoccaceae</taxon>
        <taxon>Harenicola</taxon>
    </lineage>
</organism>
<feature type="compositionally biased region" description="Basic and acidic residues" evidence="1">
    <location>
        <begin position="1"/>
        <end position="10"/>
    </location>
</feature>